<evidence type="ECO:0000313" key="1">
    <source>
        <dbReference type="EMBL" id="SDX46377.1"/>
    </source>
</evidence>
<reference evidence="1 2" key="1">
    <citation type="submission" date="2016-10" db="EMBL/GenBank/DDBJ databases">
        <authorList>
            <person name="de Groot N.N."/>
        </authorList>
    </citation>
    <scope>NUCLEOTIDE SEQUENCE [LARGE SCALE GENOMIC DNA]</scope>
    <source>
        <strain evidence="1 2">CGMCC 1.8894</strain>
    </source>
</reference>
<proteinExistence type="predicted"/>
<name>A0A1H3BWR4_9RHOB</name>
<evidence type="ECO:0000313" key="2">
    <source>
        <dbReference type="Proteomes" id="UP000198539"/>
    </source>
</evidence>
<accession>A0A1H3BWR4</accession>
<dbReference type="InterPro" id="IPR036388">
    <property type="entry name" value="WH-like_DNA-bd_sf"/>
</dbReference>
<sequence>MVGLLADEVVLSDDERAFPEGQVRRHKAGRSLSDRCRMILLCAEGLQSKEVGARLGVHEHTVGKWRRRFVKDRTEGLTDEYRPGRPRIVSDDKVAAVIERTLNSTPKDATHWSIRSMAAATGLSQLVRAGLTPGWMLGAVPRCVPVATKTNQQGERSTTVVVDSERVVTRSKWRTVEVLACPVIWRPWSAPNEWSSLNVSAWLAFGLLGRCFWALVDGIPERCVV</sequence>
<dbReference type="EMBL" id="FNOM01000008">
    <property type="protein sequence ID" value="SDX46377.1"/>
    <property type="molecule type" value="Genomic_DNA"/>
</dbReference>
<dbReference type="Proteomes" id="UP000198539">
    <property type="component" value="Unassembled WGS sequence"/>
</dbReference>
<protein>
    <submittedName>
        <fullName evidence="1">Winged helix-turn helix</fullName>
    </submittedName>
</protein>
<dbReference type="Gene3D" id="1.10.10.10">
    <property type="entry name" value="Winged helix-like DNA-binding domain superfamily/Winged helix DNA-binding domain"/>
    <property type="match status" value="1"/>
</dbReference>
<dbReference type="InterPro" id="IPR009057">
    <property type="entry name" value="Homeodomain-like_sf"/>
</dbReference>
<dbReference type="Pfam" id="PF13565">
    <property type="entry name" value="HTH_32"/>
    <property type="match status" value="1"/>
</dbReference>
<organism evidence="1 2">
    <name type="scientific">Roseicitreum antarcticum</name>
    <dbReference type="NCBI Taxonomy" id="564137"/>
    <lineage>
        <taxon>Bacteria</taxon>
        <taxon>Pseudomonadati</taxon>
        <taxon>Pseudomonadota</taxon>
        <taxon>Alphaproteobacteria</taxon>
        <taxon>Rhodobacterales</taxon>
        <taxon>Paracoccaceae</taxon>
        <taxon>Roseicitreum</taxon>
    </lineage>
</organism>
<gene>
    <name evidence="1" type="ORF">SAMN04488238_108212</name>
</gene>
<dbReference type="AlphaFoldDB" id="A0A1H3BWR4"/>
<keyword evidence="2" id="KW-1185">Reference proteome</keyword>
<dbReference type="SUPFAM" id="SSF46689">
    <property type="entry name" value="Homeodomain-like"/>
    <property type="match status" value="1"/>
</dbReference>